<feature type="transmembrane region" description="Helical" evidence="10">
    <location>
        <begin position="60"/>
        <end position="81"/>
    </location>
</feature>
<keyword evidence="3 10" id="KW-0812">Transmembrane</keyword>
<dbReference type="GO" id="GO:0016020">
    <property type="term" value="C:membrane"/>
    <property type="evidence" value="ECO:0007669"/>
    <property type="project" value="UniProtKB-SubCell"/>
</dbReference>
<evidence type="ECO:0000256" key="9">
    <source>
        <dbReference type="ARBA" id="ARBA00023136"/>
    </source>
</evidence>
<keyword evidence="9 10" id="KW-0472">Membrane</keyword>
<reference evidence="12 13" key="1">
    <citation type="submission" date="2018-03" db="EMBL/GenBank/DDBJ databases">
        <title>Draft Genome Sequences of the Obligatory Marine Myxobacteria Enhygromyxa salina SWB005.</title>
        <authorList>
            <person name="Poehlein A."/>
            <person name="Moghaddam J.A."/>
            <person name="Harms H."/>
            <person name="Alanjari M."/>
            <person name="Koenig G.M."/>
            <person name="Daniel R."/>
            <person name="Schaeberle T.F."/>
        </authorList>
    </citation>
    <scope>NUCLEOTIDE SEQUENCE [LARGE SCALE GENOMIC DNA]</scope>
    <source>
        <strain evidence="12 13">SWB005</strain>
    </source>
</reference>
<protein>
    <submittedName>
        <fullName evidence="12">Fatty acid desaturase</fullName>
    </submittedName>
</protein>
<evidence type="ECO:0000256" key="6">
    <source>
        <dbReference type="ARBA" id="ARBA00023002"/>
    </source>
</evidence>
<feature type="domain" description="Fatty acid desaturase" evidence="11">
    <location>
        <begin position="27"/>
        <end position="245"/>
    </location>
</feature>
<evidence type="ECO:0000259" key="11">
    <source>
        <dbReference type="Pfam" id="PF00487"/>
    </source>
</evidence>
<gene>
    <name evidence="12" type="ORF">ENSA5_44130</name>
</gene>
<feature type="transmembrane region" description="Helical" evidence="10">
    <location>
        <begin position="154"/>
        <end position="176"/>
    </location>
</feature>
<keyword evidence="5 10" id="KW-1133">Transmembrane helix</keyword>
<evidence type="ECO:0000256" key="10">
    <source>
        <dbReference type="SAM" id="Phobius"/>
    </source>
</evidence>
<dbReference type="PANTHER" id="PTHR11351:SF3">
    <property type="entry name" value="BLL4393 PROTEIN"/>
    <property type="match status" value="1"/>
</dbReference>
<evidence type="ECO:0000256" key="7">
    <source>
        <dbReference type="ARBA" id="ARBA00023004"/>
    </source>
</evidence>
<comment type="subcellular location">
    <subcellularLocation>
        <location evidence="1">Membrane</location>
        <topology evidence="1">Multi-pass membrane protein</topology>
    </subcellularLocation>
</comment>
<dbReference type="AlphaFoldDB" id="A0A2S9XK30"/>
<feature type="transmembrane region" description="Helical" evidence="10">
    <location>
        <begin position="28"/>
        <end position="48"/>
    </location>
</feature>
<sequence length="400" mass="43878">MLTLPTLGVIGAAWSAWSGDTLETVNLVVFVVLWASTLFAIEAGYHRYFSHRAFRATPAFEYALALLGSMAFQGPVIWWAAMHRRHHEHSDQPGDPHSPHLRGTGHVGALAGLWDAHMGWLFAEVDSISRKSTWARYVPDLLDNPRIWSLHRHYLRLLVLGISLPAVVGGLATWSWHGAWMGFLWGGLVRVFLVNHAIWAVNSICHVYGRRPFALHARDRSTNNAWVAAISFGAGWHHNHHTFPGSATTSMRPSQIDVSGLALAAFARLGWVSDLRTPPDHASEVGWARRVELELDFEGRRLAGSLAGLSLRQTFVELDDGTPSALGPGARVELVELVVAEAGRRGKPASLAALDGLTAEVERVGFQGAWLRFDSPSPEALAALGRLRARAALDEPEPSR</sequence>
<dbReference type="Pfam" id="PF00487">
    <property type="entry name" value="FA_desaturase"/>
    <property type="match status" value="1"/>
</dbReference>
<dbReference type="InterPro" id="IPR015876">
    <property type="entry name" value="Acyl-CoA_DS"/>
</dbReference>
<evidence type="ECO:0000313" key="12">
    <source>
        <dbReference type="EMBL" id="PRP93236.1"/>
    </source>
</evidence>
<accession>A0A2S9XK30</accession>
<proteinExistence type="inferred from homology"/>
<dbReference type="GO" id="GO:0016717">
    <property type="term" value="F:oxidoreductase activity, acting on paired donors, with oxidation of a pair of donors resulting in the reduction of molecular oxygen to two molecules of water"/>
    <property type="evidence" value="ECO:0007669"/>
    <property type="project" value="InterPro"/>
</dbReference>
<dbReference type="EMBL" id="PVNK01000189">
    <property type="protein sequence ID" value="PRP93236.1"/>
    <property type="molecule type" value="Genomic_DNA"/>
</dbReference>
<evidence type="ECO:0000256" key="2">
    <source>
        <dbReference type="ARBA" id="ARBA00008749"/>
    </source>
</evidence>
<dbReference type="PANTHER" id="PTHR11351">
    <property type="entry name" value="ACYL-COA DESATURASE"/>
    <property type="match status" value="1"/>
</dbReference>
<keyword evidence="13" id="KW-1185">Reference proteome</keyword>
<keyword evidence="8" id="KW-0443">Lipid metabolism</keyword>
<dbReference type="GO" id="GO:0006631">
    <property type="term" value="P:fatty acid metabolic process"/>
    <property type="evidence" value="ECO:0007669"/>
    <property type="project" value="UniProtKB-KW"/>
</dbReference>
<evidence type="ECO:0000256" key="4">
    <source>
        <dbReference type="ARBA" id="ARBA00022832"/>
    </source>
</evidence>
<keyword evidence="7" id="KW-0408">Iron</keyword>
<feature type="transmembrane region" description="Helical" evidence="10">
    <location>
        <begin position="182"/>
        <end position="201"/>
    </location>
</feature>
<keyword evidence="4" id="KW-0276">Fatty acid metabolism</keyword>
<dbReference type="CDD" id="cd03505">
    <property type="entry name" value="Delta9-FADS-like"/>
    <property type="match status" value="1"/>
</dbReference>
<evidence type="ECO:0000256" key="8">
    <source>
        <dbReference type="ARBA" id="ARBA00023098"/>
    </source>
</evidence>
<dbReference type="Proteomes" id="UP000237968">
    <property type="component" value="Unassembled WGS sequence"/>
</dbReference>
<evidence type="ECO:0000256" key="5">
    <source>
        <dbReference type="ARBA" id="ARBA00022989"/>
    </source>
</evidence>
<evidence type="ECO:0000313" key="13">
    <source>
        <dbReference type="Proteomes" id="UP000237968"/>
    </source>
</evidence>
<organism evidence="12 13">
    <name type="scientific">Enhygromyxa salina</name>
    <dbReference type="NCBI Taxonomy" id="215803"/>
    <lineage>
        <taxon>Bacteria</taxon>
        <taxon>Pseudomonadati</taxon>
        <taxon>Myxococcota</taxon>
        <taxon>Polyangia</taxon>
        <taxon>Nannocystales</taxon>
        <taxon>Nannocystaceae</taxon>
        <taxon>Enhygromyxa</taxon>
    </lineage>
</organism>
<comment type="caution">
    <text evidence="12">The sequence shown here is derived from an EMBL/GenBank/DDBJ whole genome shotgun (WGS) entry which is preliminary data.</text>
</comment>
<feature type="transmembrane region" description="Helical" evidence="10">
    <location>
        <begin position="101"/>
        <end position="123"/>
    </location>
</feature>
<dbReference type="InterPro" id="IPR005804">
    <property type="entry name" value="FA_desaturase_dom"/>
</dbReference>
<name>A0A2S9XK30_9BACT</name>
<evidence type="ECO:0000256" key="1">
    <source>
        <dbReference type="ARBA" id="ARBA00004141"/>
    </source>
</evidence>
<keyword evidence="6" id="KW-0560">Oxidoreductase</keyword>
<comment type="similarity">
    <text evidence="2">Belongs to the fatty acid desaturase type 2 family.</text>
</comment>
<evidence type="ECO:0000256" key="3">
    <source>
        <dbReference type="ARBA" id="ARBA00022692"/>
    </source>
</evidence>